<evidence type="ECO:0000256" key="5">
    <source>
        <dbReference type="ARBA" id="ARBA00038359"/>
    </source>
</evidence>
<feature type="transmembrane region" description="Helical" evidence="6">
    <location>
        <begin position="7"/>
        <end position="26"/>
    </location>
</feature>
<evidence type="ECO:0000256" key="4">
    <source>
        <dbReference type="ARBA" id="ARBA00023136"/>
    </source>
</evidence>
<dbReference type="InterPro" id="IPR049326">
    <property type="entry name" value="Rhodopsin_dom_fungi"/>
</dbReference>
<comment type="subcellular location">
    <subcellularLocation>
        <location evidence="1">Membrane</location>
        <topology evidence="1">Multi-pass membrane protein</topology>
    </subcellularLocation>
</comment>
<feature type="transmembrane region" description="Helical" evidence="6">
    <location>
        <begin position="167"/>
        <end position="187"/>
    </location>
</feature>
<name>A0A084BAT4_STACB</name>
<evidence type="ECO:0000256" key="1">
    <source>
        <dbReference type="ARBA" id="ARBA00004141"/>
    </source>
</evidence>
<dbReference type="HOGENOM" id="CLU_1269610_0_0_1"/>
<comment type="similarity">
    <text evidence="5">Belongs to the SAT4 family.</text>
</comment>
<keyword evidence="9" id="KW-1185">Reference proteome</keyword>
<dbReference type="EMBL" id="KL647501">
    <property type="protein sequence ID" value="KEY74663.1"/>
    <property type="molecule type" value="Genomic_DNA"/>
</dbReference>
<evidence type="ECO:0000313" key="8">
    <source>
        <dbReference type="EMBL" id="KEY74663.1"/>
    </source>
</evidence>
<evidence type="ECO:0000313" key="9">
    <source>
        <dbReference type="Proteomes" id="UP000028045"/>
    </source>
</evidence>
<gene>
    <name evidence="8" type="ORF">S7711_08429</name>
</gene>
<evidence type="ECO:0000256" key="3">
    <source>
        <dbReference type="ARBA" id="ARBA00022989"/>
    </source>
</evidence>
<organism evidence="8 9">
    <name type="scientific">Stachybotrys chartarum (strain CBS 109288 / IBT 7711)</name>
    <name type="common">Toxic black mold</name>
    <name type="synonym">Stilbospora chartarum</name>
    <dbReference type="NCBI Taxonomy" id="1280523"/>
    <lineage>
        <taxon>Eukaryota</taxon>
        <taxon>Fungi</taxon>
        <taxon>Dikarya</taxon>
        <taxon>Ascomycota</taxon>
        <taxon>Pezizomycotina</taxon>
        <taxon>Sordariomycetes</taxon>
        <taxon>Hypocreomycetidae</taxon>
        <taxon>Hypocreales</taxon>
        <taxon>Stachybotryaceae</taxon>
        <taxon>Stachybotrys</taxon>
    </lineage>
</organism>
<accession>A0A084BAT4</accession>
<feature type="transmembrane region" description="Helical" evidence="6">
    <location>
        <begin position="83"/>
        <end position="104"/>
    </location>
</feature>
<sequence length="218" mass="24523">MLREPKHFLTSIQLLEIPVLVLIGVYVSEGLGRYSYYIPPENKSSILYKLFVAGQIGILVAFLTRTSITLMLLQLKISTLWRLFFYLAIASQIAIPLALNIALFNMCRPVSTMWEPVSGAKYWNKSQEDIHYYFRIGAAITSDILFAITPAFIIWKLKRSLLERAVIIMLMALGVSASGAVIARAIITANRSPMTDSMRNAVMMLILCRLEDSLLIMA</sequence>
<protein>
    <recommendedName>
        <fullName evidence="7">Rhodopsin domain-containing protein</fullName>
    </recommendedName>
</protein>
<evidence type="ECO:0000259" key="7">
    <source>
        <dbReference type="Pfam" id="PF20684"/>
    </source>
</evidence>
<feature type="domain" description="Rhodopsin" evidence="7">
    <location>
        <begin position="17"/>
        <end position="216"/>
    </location>
</feature>
<keyword evidence="3 6" id="KW-1133">Transmembrane helix</keyword>
<dbReference type="PANTHER" id="PTHR33048:SF129">
    <property type="entry name" value="INTEGRAL MEMBRANE PROTEIN-RELATED"/>
    <property type="match status" value="1"/>
</dbReference>
<keyword evidence="4 6" id="KW-0472">Membrane</keyword>
<dbReference type="PANTHER" id="PTHR33048">
    <property type="entry name" value="PTH11-LIKE INTEGRAL MEMBRANE PROTEIN (AFU_ORTHOLOGUE AFUA_5G11245)"/>
    <property type="match status" value="1"/>
</dbReference>
<evidence type="ECO:0000256" key="2">
    <source>
        <dbReference type="ARBA" id="ARBA00022692"/>
    </source>
</evidence>
<proteinExistence type="inferred from homology"/>
<feature type="transmembrane region" description="Helical" evidence="6">
    <location>
        <begin position="132"/>
        <end position="155"/>
    </location>
</feature>
<dbReference type="Proteomes" id="UP000028045">
    <property type="component" value="Unassembled WGS sequence"/>
</dbReference>
<evidence type="ECO:0000256" key="6">
    <source>
        <dbReference type="SAM" id="Phobius"/>
    </source>
</evidence>
<dbReference type="GO" id="GO:0016020">
    <property type="term" value="C:membrane"/>
    <property type="evidence" value="ECO:0007669"/>
    <property type="project" value="UniProtKB-SubCell"/>
</dbReference>
<dbReference type="AlphaFoldDB" id="A0A084BAT4"/>
<feature type="non-terminal residue" evidence="8">
    <location>
        <position position="218"/>
    </location>
</feature>
<dbReference type="InterPro" id="IPR052337">
    <property type="entry name" value="SAT4-like"/>
</dbReference>
<keyword evidence="2 6" id="KW-0812">Transmembrane</keyword>
<dbReference type="Pfam" id="PF20684">
    <property type="entry name" value="Fung_rhodopsin"/>
    <property type="match status" value="1"/>
</dbReference>
<feature type="transmembrane region" description="Helical" evidence="6">
    <location>
        <begin position="46"/>
        <end position="63"/>
    </location>
</feature>
<reference evidence="8 9" key="1">
    <citation type="journal article" date="2014" name="BMC Genomics">
        <title>Comparative genome sequencing reveals chemotype-specific gene clusters in the toxigenic black mold Stachybotrys.</title>
        <authorList>
            <person name="Semeiks J."/>
            <person name="Borek D."/>
            <person name="Otwinowski Z."/>
            <person name="Grishin N.V."/>
        </authorList>
    </citation>
    <scope>NUCLEOTIDE SEQUENCE [LARGE SCALE GENOMIC DNA]</scope>
    <source>
        <strain evidence="9">CBS 109288 / IBT 7711</strain>
    </source>
</reference>